<protein>
    <submittedName>
        <fullName evidence="1">Uncharacterized protein</fullName>
    </submittedName>
</protein>
<accession>A0A8J2RBF7</accession>
<name>A0A8J2RBF7_9CRUS</name>
<comment type="caution">
    <text evidence="1">The sequence shown here is derived from an EMBL/GenBank/DDBJ whole genome shotgun (WGS) entry which is preliminary data.</text>
</comment>
<sequence length="161" mass="18795">MVIDPWGTVIAKMSRRDEFGISCSRFGIFEKSATRNTRFHSPPTRRLPITHLCFSYFTAATRRGYILFRSGEFQRMGSVLPESTCTLWLLSTVNASFLDVRNLLVMLLKPTRRIPDMQPDELADLFLTAQRVQRGMELFPLRFFVERCRLRRSRCRAKHSS</sequence>
<gene>
    <name evidence="1" type="ORF">DGAL_LOCUS1727</name>
</gene>
<evidence type="ECO:0000313" key="2">
    <source>
        <dbReference type="Proteomes" id="UP000789390"/>
    </source>
</evidence>
<keyword evidence="2" id="KW-1185">Reference proteome</keyword>
<evidence type="ECO:0000313" key="1">
    <source>
        <dbReference type="EMBL" id="CAH0099581.1"/>
    </source>
</evidence>
<dbReference type="EMBL" id="CAKKLH010000022">
    <property type="protein sequence ID" value="CAH0099581.1"/>
    <property type="molecule type" value="Genomic_DNA"/>
</dbReference>
<organism evidence="1 2">
    <name type="scientific">Daphnia galeata</name>
    <dbReference type="NCBI Taxonomy" id="27404"/>
    <lineage>
        <taxon>Eukaryota</taxon>
        <taxon>Metazoa</taxon>
        <taxon>Ecdysozoa</taxon>
        <taxon>Arthropoda</taxon>
        <taxon>Crustacea</taxon>
        <taxon>Branchiopoda</taxon>
        <taxon>Diplostraca</taxon>
        <taxon>Cladocera</taxon>
        <taxon>Anomopoda</taxon>
        <taxon>Daphniidae</taxon>
        <taxon>Daphnia</taxon>
    </lineage>
</organism>
<dbReference type="AlphaFoldDB" id="A0A8J2RBF7"/>
<proteinExistence type="predicted"/>
<dbReference type="Proteomes" id="UP000789390">
    <property type="component" value="Unassembled WGS sequence"/>
</dbReference>
<dbReference type="OrthoDB" id="680339at2759"/>
<reference evidence="1" key="1">
    <citation type="submission" date="2021-11" db="EMBL/GenBank/DDBJ databases">
        <authorList>
            <person name="Schell T."/>
        </authorList>
    </citation>
    <scope>NUCLEOTIDE SEQUENCE</scope>
    <source>
        <strain evidence="1">M5</strain>
    </source>
</reference>